<evidence type="ECO:0008006" key="4">
    <source>
        <dbReference type="Google" id="ProtNLM"/>
    </source>
</evidence>
<protein>
    <recommendedName>
        <fullName evidence="4">FZ domain-containing protein</fullName>
    </recommendedName>
</protein>
<reference evidence="2 3" key="1">
    <citation type="journal article" date="2008" name="Nature">
        <title>The Trichoplax genome and the nature of placozoans.</title>
        <authorList>
            <person name="Srivastava M."/>
            <person name="Begovic E."/>
            <person name="Chapman J."/>
            <person name="Putnam N.H."/>
            <person name="Hellsten U."/>
            <person name="Kawashima T."/>
            <person name="Kuo A."/>
            <person name="Mitros T."/>
            <person name="Salamov A."/>
            <person name="Carpenter M.L."/>
            <person name="Signorovitch A.Y."/>
            <person name="Moreno M.A."/>
            <person name="Kamm K."/>
            <person name="Grimwood J."/>
            <person name="Schmutz J."/>
            <person name="Shapiro H."/>
            <person name="Grigoriev I.V."/>
            <person name="Buss L.W."/>
            <person name="Schierwater B."/>
            <person name="Dellaporta S.L."/>
            <person name="Rokhsar D.S."/>
        </authorList>
    </citation>
    <scope>NUCLEOTIDE SEQUENCE [LARGE SCALE GENOMIC DNA]</scope>
    <source>
        <strain evidence="2 3">Grell-BS-1999</strain>
    </source>
</reference>
<evidence type="ECO:0000313" key="2">
    <source>
        <dbReference type="EMBL" id="EDV23919.1"/>
    </source>
</evidence>
<accession>B3S000</accession>
<organism evidence="2 3">
    <name type="scientific">Trichoplax adhaerens</name>
    <name type="common">Trichoplax reptans</name>
    <dbReference type="NCBI Taxonomy" id="10228"/>
    <lineage>
        <taxon>Eukaryota</taxon>
        <taxon>Metazoa</taxon>
        <taxon>Placozoa</taxon>
        <taxon>Uniplacotomia</taxon>
        <taxon>Trichoplacea</taxon>
        <taxon>Trichoplacidae</taxon>
        <taxon>Trichoplax</taxon>
    </lineage>
</organism>
<dbReference type="EMBL" id="DS985246">
    <property type="protein sequence ID" value="EDV23919.1"/>
    <property type="molecule type" value="Genomic_DNA"/>
</dbReference>
<feature type="chain" id="PRO_5002798525" description="FZ domain-containing protein" evidence="1">
    <location>
        <begin position="27"/>
        <end position="292"/>
    </location>
</feature>
<feature type="signal peptide" evidence="1">
    <location>
        <begin position="1"/>
        <end position="26"/>
    </location>
</feature>
<gene>
    <name evidence="2" type="ORF">TRIADDRAFT_57632</name>
</gene>
<dbReference type="Proteomes" id="UP000009022">
    <property type="component" value="Unassembled WGS sequence"/>
</dbReference>
<keyword evidence="3" id="KW-1185">Reference proteome</keyword>
<dbReference type="InParanoid" id="B3S000"/>
<dbReference type="KEGG" id="tad:TRIADDRAFT_57632"/>
<evidence type="ECO:0000313" key="3">
    <source>
        <dbReference type="Proteomes" id="UP000009022"/>
    </source>
</evidence>
<dbReference type="GeneID" id="6754657"/>
<name>B3S000_TRIAD</name>
<proteinExistence type="predicted"/>
<evidence type="ECO:0000256" key="1">
    <source>
        <dbReference type="SAM" id="SignalP"/>
    </source>
</evidence>
<dbReference type="InterPro" id="IPR036790">
    <property type="entry name" value="Frizzled_dom_sf"/>
</dbReference>
<dbReference type="RefSeq" id="XP_002113445.1">
    <property type="nucleotide sequence ID" value="XM_002113409.1"/>
</dbReference>
<dbReference type="HOGENOM" id="CLU_067673_0_0_1"/>
<dbReference type="CTD" id="6754657"/>
<dbReference type="Gene3D" id="1.10.2000.10">
    <property type="entry name" value="Frizzled cysteine-rich domain"/>
    <property type="match status" value="1"/>
</dbReference>
<sequence>MRLILSQFYAFIAILTILRNIKVTASSSFEKSTSGLVSINAYPFGSIASCKQIPQAAVNYCGLNYKTAASSANLAPELTLVIYHILMVITNLPNIQASDQCVQNVKHLYCGLVFPRCDASKSQITFNTTNCYEATGACSSVVNSVIRRIKLCQFAPHGNFELDTCVKPPTISYLHCPSNPNLVTVPKYLILNRILVDVATTYDVDLLRDKGATEQCIQNYVNLLCQSIPFCSPDKKSLMTTVTKEMCYNAVNWKSSISTFEYKCLVTPCNNFTVFPYHSSGVIKFIGMLNIE</sequence>
<dbReference type="AlphaFoldDB" id="B3S000"/>
<keyword evidence="1" id="KW-0732">Signal</keyword>
<dbReference type="PhylomeDB" id="B3S000"/>